<feature type="region of interest" description="Disordered" evidence="1">
    <location>
        <begin position="1"/>
        <end position="33"/>
    </location>
</feature>
<accession>A0A2N8RW94</accession>
<comment type="caution">
    <text evidence="3">The sequence shown here is derived from an EMBL/GenBank/DDBJ whole genome shotgun (WGS) entry which is preliminary data.</text>
</comment>
<proteinExistence type="predicted"/>
<sequence length="83" mass="9076">MQAQPLPASANHVQGGAAVPGRQARRLNSGSEANSRIEVPAARAGAVFGIFIDGTFIVFWGLVRSTLIRLAKWTMKRQLRDRM</sequence>
<organism evidence="3 4">
    <name type="scientific">Stutzerimonas stutzeri</name>
    <name type="common">Pseudomonas stutzeri</name>
    <dbReference type="NCBI Taxonomy" id="316"/>
    <lineage>
        <taxon>Bacteria</taxon>
        <taxon>Pseudomonadati</taxon>
        <taxon>Pseudomonadota</taxon>
        <taxon>Gammaproteobacteria</taxon>
        <taxon>Pseudomonadales</taxon>
        <taxon>Pseudomonadaceae</taxon>
        <taxon>Stutzerimonas</taxon>
    </lineage>
</organism>
<name>A0A2N8RW94_STUST</name>
<evidence type="ECO:0000313" key="4">
    <source>
        <dbReference type="Proteomes" id="UP000235925"/>
    </source>
</evidence>
<evidence type="ECO:0000313" key="3">
    <source>
        <dbReference type="EMBL" id="PNF78651.1"/>
    </source>
</evidence>
<dbReference type="AlphaFoldDB" id="A0A2N8RW94"/>
<dbReference type="EMBL" id="POUN01000009">
    <property type="protein sequence ID" value="PNF78651.1"/>
    <property type="molecule type" value="Genomic_DNA"/>
</dbReference>
<keyword evidence="2" id="KW-0472">Membrane</keyword>
<reference evidence="3 4" key="1">
    <citation type="submission" date="2018-01" db="EMBL/GenBank/DDBJ databases">
        <title>Denitrification phenotypes of diverse strains of Pseudomonas stutzeri.</title>
        <authorList>
            <person name="Milligan D.A."/>
            <person name="Bergaust L."/>
            <person name="Bakken L.R."/>
            <person name="Frostegard A."/>
        </authorList>
    </citation>
    <scope>NUCLEOTIDE SEQUENCE [LARGE SCALE GENOMIC DNA]</scope>
    <source>
        <strain evidence="3 4">KC</strain>
    </source>
</reference>
<feature type="transmembrane region" description="Helical" evidence="2">
    <location>
        <begin position="44"/>
        <end position="63"/>
    </location>
</feature>
<dbReference type="Proteomes" id="UP000235925">
    <property type="component" value="Unassembled WGS sequence"/>
</dbReference>
<gene>
    <name evidence="3" type="ORF">CXK92_21295</name>
</gene>
<protein>
    <submittedName>
        <fullName evidence="3">Uncharacterized protein</fullName>
    </submittedName>
</protein>
<keyword evidence="2" id="KW-1133">Transmembrane helix</keyword>
<evidence type="ECO:0000256" key="2">
    <source>
        <dbReference type="SAM" id="Phobius"/>
    </source>
</evidence>
<evidence type="ECO:0000256" key="1">
    <source>
        <dbReference type="SAM" id="MobiDB-lite"/>
    </source>
</evidence>
<keyword evidence="2" id="KW-0812">Transmembrane</keyword>